<comment type="caution">
    <text evidence="3">The sequence shown here is derived from an EMBL/GenBank/DDBJ whole genome shotgun (WGS) entry which is preliminary data.</text>
</comment>
<dbReference type="Pfam" id="PF02397">
    <property type="entry name" value="Bac_transf"/>
    <property type="match status" value="1"/>
</dbReference>
<evidence type="ECO:0000259" key="2">
    <source>
        <dbReference type="Pfam" id="PF02397"/>
    </source>
</evidence>
<evidence type="ECO:0000313" key="3">
    <source>
        <dbReference type="EMBL" id="MPL85135.1"/>
    </source>
</evidence>
<feature type="transmembrane region" description="Helical" evidence="1">
    <location>
        <begin position="148"/>
        <end position="169"/>
    </location>
</feature>
<dbReference type="InterPro" id="IPR003362">
    <property type="entry name" value="Bact_transf"/>
</dbReference>
<proteinExistence type="predicted"/>
<dbReference type="EMBL" id="VSSQ01000200">
    <property type="protein sequence ID" value="MPL85135.1"/>
    <property type="molecule type" value="Genomic_DNA"/>
</dbReference>
<reference evidence="3" key="1">
    <citation type="submission" date="2019-08" db="EMBL/GenBank/DDBJ databases">
        <authorList>
            <person name="Kucharzyk K."/>
            <person name="Murdoch R.W."/>
            <person name="Higgins S."/>
            <person name="Loffler F."/>
        </authorList>
    </citation>
    <scope>NUCLEOTIDE SEQUENCE</scope>
</reference>
<dbReference type="PANTHER" id="PTHR30576">
    <property type="entry name" value="COLANIC BIOSYNTHESIS UDP-GLUCOSE LIPID CARRIER TRANSFERASE"/>
    <property type="match status" value="1"/>
</dbReference>
<feature type="domain" description="Bacterial sugar transferase" evidence="2">
    <location>
        <begin position="143"/>
        <end position="378"/>
    </location>
</feature>
<keyword evidence="1" id="KW-1133">Transmembrane helix</keyword>
<dbReference type="PANTHER" id="PTHR30576:SF0">
    <property type="entry name" value="UNDECAPRENYL-PHOSPHATE N-ACETYLGALACTOSAMINYL 1-PHOSPHATE TRANSFERASE-RELATED"/>
    <property type="match status" value="1"/>
</dbReference>
<evidence type="ECO:0000256" key="1">
    <source>
        <dbReference type="SAM" id="Phobius"/>
    </source>
</evidence>
<protein>
    <recommendedName>
        <fullName evidence="2">Bacterial sugar transferase domain-containing protein</fullName>
    </recommendedName>
</protein>
<dbReference type="AlphaFoldDB" id="A0A644V282"/>
<sequence>MLSIYFGSDIAYADWIRETINQEVVVCSNFLQINNILSETIRKRKEDHCFVFIQRKNKLSDLKTISHLTKSYSSVYIILVGVPLSIEEKKEYLTAGTDSIISDKRNDTELIRILDFAIKYNERINSTSLRSKELESFKMPLWKRTFDIACSLAAIIILSPLLILTWLAIRLESKGDAVYRSKRVGSNYQIFDFYKFRSMYSDADKRLAEFKKLNQYTQEELTEQESKTSSTRLHKADVVLFADDAITSEKEYIAAKKQERSNAFVKFENDPRITKIGKIIRKYSIDELPQLFNILKGDMSVVGNRPLPLYEAELLTSDEYIHRFMAPAGLTGLWQVEKRGEAGKLSAEERKMLDIRYANEFSFLMDVKIIFKTFTAFIQKENV</sequence>
<dbReference type="GO" id="GO:0016780">
    <property type="term" value="F:phosphotransferase activity, for other substituted phosphate groups"/>
    <property type="evidence" value="ECO:0007669"/>
    <property type="project" value="TreeGrafter"/>
</dbReference>
<gene>
    <name evidence="3" type="ORF">SDC9_31103</name>
</gene>
<accession>A0A644V282</accession>
<keyword evidence="1" id="KW-0472">Membrane</keyword>
<organism evidence="3">
    <name type="scientific">bioreactor metagenome</name>
    <dbReference type="NCBI Taxonomy" id="1076179"/>
    <lineage>
        <taxon>unclassified sequences</taxon>
        <taxon>metagenomes</taxon>
        <taxon>ecological metagenomes</taxon>
    </lineage>
</organism>
<keyword evidence="1" id="KW-0812">Transmembrane</keyword>
<name>A0A644V282_9ZZZZ</name>